<dbReference type="Pfam" id="PF05016">
    <property type="entry name" value="ParE_toxin"/>
    <property type="match status" value="1"/>
</dbReference>
<dbReference type="RefSeq" id="WP_113678398.1">
    <property type="nucleotide sequence ID" value="NZ_CP030261.1"/>
</dbReference>
<accession>A0A344LU55</accession>
<dbReference type="OrthoDB" id="981785at2"/>
<evidence type="ECO:0000256" key="1">
    <source>
        <dbReference type="ARBA" id="ARBA00022649"/>
    </source>
</evidence>
<proteinExistence type="predicted"/>
<dbReference type="KEGG" id="ffl:HYN86_12920"/>
<gene>
    <name evidence="2" type="ORF">HYN86_12920</name>
</gene>
<dbReference type="Proteomes" id="UP000251561">
    <property type="component" value="Chromosome"/>
</dbReference>
<dbReference type="InterPro" id="IPR007712">
    <property type="entry name" value="RelE/ParE_toxin"/>
</dbReference>
<evidence type="ECO:0008006" key="4">
    <source>
        <dbReference type="Google" id="ProtNLM"/>
    </source>
</evidence>
<sequence>MEKFIKVVWTYTAKNQLQTIFNYYKEKSIQGANNIKNEILNSTKNIHFIDQYQKDEIESQYRRIIVRDYKILYFVEDEVIYISKIFSTKRNFTKQL</sequence>
<evidence type="ECO:0000313" key="3">
    <source>
        <dbReference type="Proteomes" id="UP000251561"/>
    </source>
</evidence>
<organism evidence="2 3">
    <name type="scientific">Flavobacterium fluviale</name>
    <dbReference type="NCBI Taxonomy" id="2249356"/>
    <lineage>
        <taxon>Bacteria</taxon>
        <taxon>Pseudomonadati</taxon>
        <taxon>Bacteroidota</taxon>
        <taxon>Flavobacteriia</taxon>
        <taxon>Flavobacteriales</taxon>
        <taxon>Flavobacteriaceae</taxon>
        <taxon>Flavobacterium</taxon>
    </lineage>
</organism>
<keyword evidence="3" id="KW-1185">Reference proteome</keyword>
<reference evidence="2 3" key="1">
    <citation type="submission" date="2018-06" db="EMBL/GenBank/DDBJ databases">
        <title>Genome sequencing of Flavobacterium.</title>
        <authorList>
            <person name="Baek M.-G."/>
            <person name="Yi H."/>
        </authorList>
    </citation>
    <scope>NUCLEOTIDE SEQUENCE [LARGE SCALE GENOMIC DNA]</scope>
    <source>
        <strain evidence="2 3">HYN0086</strain>
    </source>
</reference>
<name>A0A344LU55_9FLAO</name>
<protein>
    <recommendedName>
        <fullName evidence="4">Plasmid stabilization system protein ParE</fullName>
    </recommendedName>
</protein>
<dbReference type="Gene3D" id="3.30.2310.20">
    <property type="entry name" value="RelE-like"/>
    <property type="match status" value="1"/>
</dbReference>
<dbReference type="InterPro" id="IPR035093">
    <property type="entry name" value="RelE/ParE_toxin_dom_sf"/>
</dbReference>
<dbReference type="AlphaFoldDB" id="A0A344LU55"/>
<evidence type="ECO:0000313" key="2">
    <source>
        <dbReference type="EMBL" id="AXB57447.1"/>
    </source>
</evidence>
<keyword evidence="1" id="KW-1277">Toxin-antitoxin system</keyword>
<dbReference type="EMBL" id="CP030261">
    <property type="protein sequence ID" value="AXB57447.1"/>
    <property type="molecule type" value="Genomic_DNA"/>
</dbReference>